<keyword evidence="7 12" id="KW-0378">Hydrolase</keyword>
<dbReference type="Gene3D" id="2.160.20.10">
    <property type="entry name" value="Single-stranded right-handed beta-helix, Pectin lyase-like"/>
    <property type="match status" value="1"/>
</dbReference>
<dbReference type="PROSITE" id="PS00502">
    <property type="entry name" value="POLYGALACTURONASE"/>
    <property type="match status" value="1"/>
</dbReference>
<dbReference type="InterPro" id="IPR012334">
    <property type="entry name" value="Pectin_lyas_fold"/>
</dbReference>
<dbReference type="GO" id="GO:0004650">
    <property type="term" value="F:polygalacturonase activity"/>
    <property type="evidence" value="ECO:0007669"/>
    <property type="project" value="UniProtKB-EC"/>
</dbReference>
<evidence type="ECO:0000313" key="14">
    <source>
        <dbReference type="Proteomes" id="UP000236161"/>
    </source>
</evidence>
<dbReference type="AlphaFoldDB" id="A0A2I0B0M8"/>
<dbReference type="EMBL" id="KZ451931">
    <property type="protein sequence ID" value="PKA61346.1"/>
    <property type="molecule type" value="Genomic_DNA"/>
</dbReference>
<comment type="similarity">
    <text evidence="2 12">Belongs to the glycosyl hydrolase 28 family.</text>
</comment>
<sequence>MEAWKEACSSGVPALYLVPDRRIYLLKPITFNGPCKSNITVKIVGTLEASSKLSDWDEKSTTHWVLFHRIENLTVLGGGTINGNGKIWWEHSCKINTSAVTFYSCNNLRVEDLSIKDSQQIHISIEECNNVRVSNLTIDAPEKSPNTDGIHVANTKNMLIIGCMIRTGDDCISIVSGSHNVKAMNIVCGPGHGISIGSLGATNSVANVSDVIVDSATLNGTTNGVRIKTWQGGQGHARNILFQNINMHQVYNPIIIDQNYCDSKDPCHEQKSAVSVSHVIYKNIKGTSASKVAVKFTCSRTLPCQKIKMKNIRLVGQDGGSTESLCKHVKWATTEMVIPPPCANGKLLL</sequence>
<evidence type="ECO:0000256" key="11">
    <source>
        <dbReference type="PROSITE-ProRule" id="PRU10052"/>
    </source>
</evidence>
<evidence type="ECO:0000256" key="3">
    <source>
        <dbReference type="ARBA" id="ARBA00012736"/>
    </source>
</evidence>
<evidence type="ECO:0000256" key="8">
    <source>
        <dbReference type="ARBA" id="ARBA00023295"/>
    </source>
</evidence>
<reference evidence="13 14" key="1">
    <citation type="journal article" date="2017" name="Nature">
        <title>The Apostasia genome and the evolution of orchids.</title>
        <authorList>
            <person name="Zhang G.Q."/>
            <person name="Liu K.W."/>
            <person name="Li Z."/>
            <person name="Lohaus R."/>
            <person name="Hsiao Y.Y."/>
            <person name="Niu S.C."/>
            <person name="Wang J.Y."/>
            <person name="Lin Y.C."/>
            <person name="Xu Q."/>
            <person name="Chen L.J."/>
            <person name="Yoshida K."/>
            <person name="Fujiwara S."/>
            <person name="Wang Z.W."/>
            <person name="Zhang Y.Q."/>
            <person name="Mitsuda N."/>
            <person name="Wang M."/>
            <person name="Liu G.H."/>
            <person name="Pecoraro L."/>
            <person name="Huang H.X."/>
            <person name="Xiao X.J."/>
            <person name="Lin M."/>
            <person name="Wu X.Y."/>
            <person name="Wu W.L."/>
            <person name="Chen Y.Y."/>
            <person name="Chang S.B."/>
            <person name="Sakamoto S."/>
            <person name="Ohme-Takagi M."/>
            <person name="Yagi M."/>
            <person name="Zeng S.J."/>
            <person name="Shen C.Y."/>
            <person name="Yeh C.M."/>
            <person name="Luo Y.B."/>
            <person name="Tsai W.C."/>
            <person name="Van de Peer Y."/>
            <person name="Liu Z.J."/>
        </authorList>
    </citation>
    <scope>NUCLEOTIDE SEQUENCE [LARGE SCALE GENOMIC DNA]</scope>
    <source>
        <strain evidence="14">cv. Shenzhen</strain>
        <tissue evidence="13">Stem</tissue>
    </source>
</reference>
<dbReference type="InterPro" id="IPR011050">
    <property type="entry name" value="Pectin_lyase_fold/virulence"/>
</dbReference>
<dbReference type="PANTHER" id="PTHR31375">
    <property type="match status" value="1"/>
</dbReference>
<feature type="active site" evidence="11">
    <location>
        <position position="192"/>
    </location>
</feature>
<proteinExistence type="inferred from homology"/>
<dbReference type="GO" id="GO:0010047">
    <property type="term" value="P:fruit dehiscence"/>
    <property type="evidence" value="ECO:0007669"/>
    <property type="project" value="UniProtKB-ARBA"/>
</dbReference>
<evidence type="ECO:0000256" key="2">
    <source>
        <dbReference type="ARBA" id="ARBA00008834"/>
    </source>
</evidence>
<dbReference type="GO" id="GO:0005975">
    <property type="term" value="P:carbohydrate metabolic process"/>
    <property type="evidence" value="ECO:0007669"/>
    <property type="project" value="InterPro"/>
</dbReference>
<evidence type="ECO:0000256" key="9">
    <source>
        <dbReference type="ARBA" id="ARBA00023316"/>
    </source>
</evidence>
<dbReference type="EC" id="3.2.1.15" evidence="3"/>
<evidence type="ECO:0000256" key="7">
    <source>
        <dbReference type="ARBA" id="ARBA00022801"/>
    </source>
</evidence>
<dbReference type="InterPro" id="IPR006626">
    <property type="entry name" value="PbH1"/>
</dbReference>
<evidence type="ECO:0000256" key="6">
    <source>
        <dbReference type="ARBA" id="ARBA00022729"/>
    </source>
</evidence>
<dbReference type="InterPro" id="IPR000743">
    <property type="entry name" value="Glyco_hydro_28"/>
</dbReference>
<evidence type="ECO:0000256" key="1">
    <source>
        <dbReference type="ARBA" id="ARBA00004191"/>
    </source>
</evidence>
<keyword evidence="8 12" id="KW-0326">Glycosidase</keyword>
<evidence type="ECO:0000313" key="13">
    <source>
        <dbReference type="EMBL" id="PKA61346.1"/>
    </source>
</evidence>
<evidence type="ECO:0000256" key="10">
    <source>
        <dbReference type="ARBA" id="ARBA00034074"/>
    </source>
</evidence>
<dbReference type="Proteomes" id="UP000236161">
    <property type="component" value="Unassembled WGS sequence"/>
</dbReference>
<name>A0A2I0B0M8_9ASPA</name>
<comment type="catalytic activity">
    <reaction evidence="10">
        <text>(1,4-alpha-D-galacturonosyl)n+m + H2O = (1,4-alpha-D-galacturonosyl)n + (1,4-alpha-D-galacturonosyl)m.</text>
        <dbReference type="EC" id="3.2.1.15"/>
    </reaction>
</comment>
<dbReference type="SMART" id="SM00710">
    <property type="entry name" value="PbH1"/>
    <property type="match status" value="4"/>
</dbReference>
<keyword evidence="5" id="KW-0964">Secreted</keyword>
<dbReference type="FunFam" id="2.160.20.10:FF:000028">
    <property type="entry name" value="Polygalacturonase QRT2"/>
    <property type="match status" value="1"/>
</dbReference>
<dbReference type="STRING" id="1088818.A0A2I0B0M8"/>
<evidence type="ECO:0000256" key="4">
    <source>
        <dbReference type="ARBA" id="ARBA00022512"/>
    </source>
</evidence>
<dbReference type="GO" id="GO:0009901">
    <property type="term" value="P:anther dehiscence"/>
    <property type="evidence" value="ECO:0007669"/>
    <property type="project" value="UniProtKB-ARBA"/>
</dbReference>
<gene>
    <name evidence="13" type="ORF">AXF42_Ash020322</name>
</gene>
<dbReference type="GO" id="GO:0009830">
    <property type="term" value="P:cell wall modification involved in abscission"/>
    <property type="evidence" value="ECO:0007669"/>
    <property type="project" value="UniProtKB-ARBA"/>
</dbReference>
<dbReference type="Pfam" id="PF00295">
    <property type="entry name" value="Glyco_hydro_28"/>
    <property type="match status" value="1"/>
</dbReference>
<dbReference type="SUPFAM" id="SSF51126">
    <property type="entry name" value="Pectin lyase-like"/>
    <property type="match status" value="1"/>
</dbReference>
<accession>A0A2I0B0M8</accession>
<dbReference type="OrthoDB" id="635044at2759"/>
<evidence type="ECO:0000256" key="5">
    <source>
        <dbReference type="ARBA" id="ARBA00022525"/>
    </source>
</evidence>
<keyword evidence="9" id="KW-0961">Cell wall biogenesis/degradation</keyword>
<keyword evidence="4" id="KW-0134">Cell wall</keyword>
<organism evidence="13 14">
    <name type="scientific">Apostasia shenzhenica</name>
    <dbReference type="NCBI Taxonomy" id="1088818"/>
    <lineage>
        <taxon>Eukaryota</taxon>
        <taxon>Viridiplantae</taxon>
        <taxon>Streptophyta</taxon>
        <taxon>Embryophyta</taxon>
        <taxon>Tracheophyta</taxon>
        <taxon>Spermatophyta</taxon>
        <taxon>Magnoliopsida</taxon>
        <taxon>Liliopsida</taxon>
        <taxon>Asparagales</taxon>
        <taxon>Orchidaceae</taxon>
        <taxon>Apostasioideae</taxon>
        <taxon>Apostasia</taxon>
    </lineage>
</organism>
<protein>
    <recommendedName>
        <fullName evidence="3">endo-polygalacturonase</fullName>
        <ecNumber evidence="3">3.2.1.15</ecNumber>
    </recommendedName>
</protein>
<keyword evidence="6" id="KW-0732">Signal</keyword>
<evidence type="ECO:0000256" key="12">
    <source>
        <dbReference type="RuleBase" id="RU361169"/>
    </source>
</evidence>
<comment type="subcellular location">
    <subcellularLocation>
        <location evidence="1">Secreted</location>
        <location evidence="1">Cell wall</location>
    </subcellularLocation>
</comment>
<keyword evidence="14" id="KW-1185">Reference proteome</keyword>